<dbReference type="GO" id="GO:0000155">
    <property type="term" value="F:phosphorelay sensor kinase activity"/>
    <property type="evidence" value="ECO:0007669"/>
    <property type="project" value="TreeGrafter"/>
</dbReference>
<keyword evidence="4" id="KW-0808">Transferase</keyword>
<accession>X0X3Z8</accession>
<dbReference type="AlphaFoldDB" id="X0X3Z8"/>
<dbReference type="PANTHER" id="PTHR43047">
    <property type="entry name" value="TWO-COMPONENT HISTIDINE PROTEIN KINASE"/>
    <property type="match status" value="1"/>
</dbReference>
<dbReference type="SMART" id="SM00387">
    <property type="entry name" value="HATPase_c"/>
    <property type="match status" value="1"/>
</dbReference>
<keyword evidence="3" id="KW-0597">Phosphoprotein</keyword>
<dbReference type="InterPro" id="IPR036890">
    <property type="entry name" value="HATPase_C_sf"/>
</dbReference>
<dbReference type="FunFam" id="3.30.565.10:FF:000006">
    <property type="entry name" value="Sensor histidine kinase WalK"/>
    <property type="match status" value="1"/>
</dbReference>
<organism evidence="7">
    <name type="scientific">marine sediment metagenome</name>
    <dbReference type="NCBI Taxonomy" id="412755"/>
    <lineage>
        <taxon>unclassified sequences</taxon>
        <taxon>metagenomes</taxon>
        <taxon>ecological metagenomes</taxon>
    </lineage>
</organism>
<dbReference type="InterPro" id="IPR003594">
    <property type="entry name" value="HATPase_dom"/>
</dbReference>
<dbReference type="EMBL" id="BARS01045318">
    <property type="protein sequence ID" value="GAG31368.1"/>
    <property type="molecule type" value="Genomic_DNA"/>
</dbReference>
<sequence>VSDILSVSEIEAGSFKISADDVRFDALLEQLQADYEPQAKQKQISLAFKLPPKLPVLQGDRDKISLALHNLVGNALKYTPDGGKVTVTAVVGEQQLALDVTDTGIGISEDDAERVFEKFYRAKNARQANITGSGMGLALAREIVRLHGGDIELQSEPQRGSTFTMTLPISQKAA</sequence>
<dbReference type="PROSITE" id="PS50109">
    <property type="entry name" value="HIS_KIN"/>
    <property type="match status" value="1"/>
</dbReference>
<dbReference type="EC" id="2.7.13.3" evidence="2"/>
<evidence type="ECO:0000256" key="3">
    <source>
        <dbReference type="ARBA" id="ARBA00022553"/>
    </source>
</evidence>
<dbReference type="PRINTS" id="PR00344">
    <property type="entry name" value="BCTRLSENSOR"/>
</dbReference>
<keyword evidence="5" id="KW-0418">Kinase</keyword>
<comment type="catalytic activity">
    <reaction evidence="1">
        <text>ATP + protein L-histidine = ADP + protein N-phospho-L-histidine.</text>
        <dbReference type="EC" id="2.7.13.3"/>
    </reaction>
</comment>
<evidence type="ECO:0000256" key="1">
    <source>
        <dbReference type="ARBA" id="ARBA00000085"/>
    </source>
</evidence>
<comment type="caution">
    <text evidence="7">The sequence shown here is derived from an EMBL/GenBank/DDBJ whole genome shotgun (WGS) entry which is preliminary data.</text>
</comment>
<name>X0X3Z8_9ZZZZ</name>
<dbReference type="PANTHER" id="PTHR43047:SF72">
    <property type="entry name" value="OSMOSENSING HISTIDINE PROTEIN KINASE SLN1"/>
    <property type="match status" value="1"/>
</dbReference>
<evidence type="ECO:0000256" key="2">
    <source>
        <dbReference type="ARBA" id="ARBA00012438"/>
    </source>
</evidence>
<evidence type="ECO:0000313" key="7">
    <source>
        <dbReference type="EMBL" id="GAG31368.1"/>
    </source>
</evidence>
<feature type="domain" description="Histidine kinase" evidence="6">
    <location>
        <begin position="1"/>
        <end position="171"/>
    </location>
</feature>
<evidence type="ECO:0000259" key="6">
    <source>
        <dbReference type="PROSITE" id="PS50109"/>
    </source>
</evidence>
<dbReference type="GO" id="GO:0005886">
    <property type="term" value="C:plasma membrane"/>
    <property type="evidence" value="ECO:0007669"/>
    <property type="project" value="TreeGrafter"/>
</dbReference>
<dbReference type="GO" id="GO:0009927">
    <property type="term" value="F:histidine phosphotransfer kinase activity"/>
    <property type="evidence" value="ECO:0007669"/>
    <property type="project" value="TreeGrafter"/>
</dbReference>
<reference evidence="7" key="1">
    <citation type="journal article" date="2014" name="Front. Microbiol.">
        <title>High frequency of phylogenetically diverse reductive dehalogenase-homologous genes in deep subseafloor sedimentary metagenomes.</title>
        <authorList>
            <person name="Kawai M."/>
            <person name="Futagami T."/>
            <person name="Toyoda A."/>
            <person name="Takaki Y."/>
            <person name="Nishi S."/>
            <person name="Hori S."/>
            <person name="Arai W."/>
            <person name="Tsubouchi T."/>
            <person name="Morono Y."/>
            <person name="Uchiyama I."/>
            <person name="Ito T."/>
            <person name="Fujiyama A."/>
            <person name="Inagaki F."/>
            <person name="Takami H."/>
        </authorList>
    </citation>
    <scope>NUCLEOTIDE SEQUENCE</scope>
    <source>
        <strain evidence="7">Expedition CK06-06</strain>
    </source>
</reference>
<proteinExistence type="predicted"/>
<evidence type="ECO:0000256" key="5">
    <source>
        <dbReference type="ARBA" id="ARBA00022777"/>
    </source>
</evidence>
<gene>
    <name evidence="7" type="ORF">S01H1_68342</name>
</gene>
<feature type="non-terminal residue" evidence="7">
    <location>
        <position position="1"/>
    </location>
</feature>
<protein>
    <recommendedName>
        <fullName evidence="2">histidine kinase</fullName>
        <ecNumber evidence="2">2.7.13.3</ecNumber>
    </recommendedName>
</protein>
<evidence type="ECO:0000256" key="4">
    <source>
        <dbReference type="ARBA" id="ARBA00022679"/>
    </source>
</evidence>
<dbReference type="Pfam" id="PF02518">
    <property type="entry name" value="HATPase_c"/>
    <property type="match status" value="1"/>
</dbReference>
<dbReference type="InterPro" id="IPR004358">
    <property type="entry name" value="Sig_transdc_His_kin-like_C"/>
</dbReference>
<dbReference type="Gene3D" id="3.30.565.10">
    <property type="entry name" value="Histidine kinase-like ATPase, C-terminal domain"/>
    <property type="match status" value="1"/>
</dbReference>
<dbReference type="InterPro" id="IPR005467">
    <property type="entry name" value="His_kinase_dom"/>
</dbReference>
<dbReference type="SUPFAM" id="SSF55874">
    <property type="entry name" value="ATPase domain of HSP90 chaperone/DNA topoisomerase II/histidine kinase"/>
    <property type="match status" value="1"/>
</dbReference>